<proteinExistence type="predicted"/>
<dbReference type="Proteomes" id="UP000800092">
    <property type="component" value="Unassembled WGS sequence"/>
</dbReference>
<feature type="region of interest" description="Disordered" evidence="2">
    <location>
        <begin position="55"/>
        <end position="81"/>
    </location>
</feature>
<protein>
    <submittedName>
        <fullName evidence="3">Uncharacterized protein</fullName>
    </submittedName>
</protein>
<evidence type="ECO:0000313" key="3">
    <source>
        <dbReference type="EMBL" id="KAF2237107.1"/>
    </source>
</evidence>
<dbReference type="EMBL" id="ML991781">
    <property type="protein sequence ID" value="KAF2237107.1"/>
    <property type="molecule type" value="Genomic_DNA"/>
</dbReference>
<sequence>MDRPRKETNKQEQISDLAFNLNGWASQIPGGMFRDHLSEIIRLKARGVSTMPYKVELDRDQRPGKPRDSLEKTKAENDEIDSDNPEITFTYIVVGFIPRDVPSHLDVSKQYTGKQKPVGVDRPADEDILTPTPDPHVVVTKEESTSATNAAGGPRKAFKLWVLLNPTRGLCTPFGTSAPQVFYLPRFRNETTQKNNRSANWNKKIMEVVTRSISTTATAITPKQERYKRARDLAIPVVEPQQSFINEVLALTTGFAASKEPWMLQELKETLALAQEDFAYRPPPENEAMYTFVECEQKFTLDEAMQMKQELIRIWPELNCITEQSILQLNQGLTEREPFILIEYHLLRGFLMEGHFRLTESKDGGRNRWNSLRDLVEDVYSNVKRITPPVVSMPSIMGYGDKLLLKAIKNKLQEIVDAGRKMDTDLKKSAGDMTGTDLPVHIWERFSESMDIDVAKMAFLQVTRWVVAEIQQKHEALEKKVQDILNLLDKLKLDQE</sequence>
<feature type="compositionally biased region" description="Basic and acidic residues" evidence="2">
    <location>
        <begin position="55"/>
        <end position="77"/>
    </location>
</feature>
<keyword evidence="4" id="KW-1185">Reference proteome</keyword>
<evidence type="ECO:0000256" key="2">
    <source>
        <dbReference type="SAM" id="MobiDB-lite"/>
    </source>
</evidence>
<keyword evidence="1" id="KW-0175">Coiled coil</keyword>
<feature type="region of interest" description="Disordered" evidence="2">
    <location>
        <begin position="114"/>
        <end position="136"/>
    </location>
</feature>
<accession>A0A6A6HGD6</accession>
<gene>
    <name evidence="3" type="ORF">EV356DRAFT_574297</name>
</gene>
<name>A0A6A6HGD6_VIRVR</name>
<dbReference type="OrthoDB" id="4126947at2759"/>
<feature type="coiled-coil region" evidence="1">
    <location>
        <begin position="467"/>
        <end position="494"/>
    </location>
</feature>
<evidence type="ECO:0000313" key="4">
    <source>
        <dbReference type="Proteomes" id="UP000800092"/>
    </source>
</evidence>
<dbReference type="AlphaFoldDB" id="A0A6A6HGD6"/>
<reference evidence="3" key="1">
    <citation type="journal article" date="2020" name="Stud. Mycol.">
        <title>101 Dothideomycetes genomes: a test case for predicting lifestyles and emergence of pathogens.</title>
        <authorList>
            <person name="Haridas S."/>
            <person name="Albert R."/>
            <person name="Binder M."/>
            <person name="Bloem J."/>
            <person name="Labutti K."/>
            <person name="Salamov A."/>
            <person name="Andreopoulos B."/>
            <person name="Baker S."/>
            <person name="Barry K."/>
            <person name="Bills G."/>
            <person name="Bluhm B."/>
            <person name="Cannon C."/>
            <person name="Castanera R."/>
            <person name="Culley D."/>
            <person name="Daum C."/>
            <person name="Ezra D."/>
            <person name="Gonzalez J."/>
            <person name="Henrissat B."/>
            <person name="Kuo A."/>
            <person name="Liang C."/>
            <person name="Lipzen A."/>
            <person name="Lutzoni F."/>
            <person name="Magnuson J."/>
            <person name="Mondo S."/>
            <person name="Nolan M."/>
            <person name="Ohm R."/>
            <person name="Pangilinan J."/>
            <person name="Park H.-J."/>
            <person name="Ramirez L."/>
            <person name="Alfaro M."/>
            <person name="Sun H."/>
            <person name="Tritt A."/>
            <person name="Yoshinaga Y."/>
            <person name="Zwiers L.-H."/>
            <person name="Turgeon B."/>
            <person name="Goodwin S."/>
            <person name="Spatafora J."/>
            <person name="Crous P."/>
            <person name="Grigoriev I."/>
        </authorList>
    </citation>
    <scope>NUCLEOTIDE SEQUENCE</scope>
    <source>
        <strain evidence="3">Tuck. ex Michener</strain>
    </source>
</reference>
<organism evidence="3 4">
    <name type="scientific">Viridothelium virens</name>
    <name type="common">Speckled blister lichen</name>
    <name type="synonym">Trypethelium virens</name>
    <dbReference type="NCBI Taxonomy" id="1048519"/>
    <lineage>
        <taxon>Eukaryota</taxon>
        <taxon>Fungi</taxon>
        <taxon>Dikarya</taxon>
        <taxon>Ascomycota</taxon>
        <taxon>Pezizomycotina</taxon>
        <taxon>Dothideomycetes</taxon>
        <taxon>Dothideomycetes incertae sedis</taxon>
        <taxon>Trypetheliales</taxon>
        <taxon>Trypetheliaceae</taxon>
        <taxon>Viridothelium</taxon>
    </lineage>
</organism>
<evidence type="ECO:0000256" key="1">
    <source>
        <dbReference type="SAM" id="Coils"/>
    </source>
</evidence>